<sequence>MSINSNVKGREYEQKLAREFRELGYKDCVTSRSESRNTDNQGIDFVNTGSFAIQAKAAEKSPSYPGLLQDMAKAKKGTPLIFISVTISLKL</sequence>
<reference evidence="1" key="1">
    <citation type="journal article" date="2015" name="Nature">
        <title>Complex archaea that bridge the gap between prokaryotes and eukaryotes.</title>
        <authorList>
            <person name="Spang A."/>
            <person name="Saw J.H."/>
            <person name="Jorgensen S.L."/>
            <person name="Zaremba-Niedzwiedzka K."/>
            <person name="Martijn J."/>
            <person name="Lind A.E."/>
            <person name="van Eijk R."/>
            <person name="Schleper C."/>
            <person name="Guy L."/>
            <person name="Ettema T.J."/>
        </authorList>
    </citation>
    <scope>NUCLEOTIDE SEQUENCE</scope>
</reference>
<comment type="caution">
    <text evidence="1">The sequence shown here is derived from an EMBL/GenBank/DDBJ whole genome shotgun (WGS) entry which is preliminary data.</text>
</comment>
<proteinExistence type="predicted"/>
<dbReference type="EMBL" id="LAZR01052109">
    <property type="protein sequence ID" value="KKK83679.1"/>
    <property type="molecule type" value="Genomic_DNA"/>
</dbReference>
<gene>
    <name evidence="1" type="ORF">LCGC14_2790950</name>
</gene>
<accession>A0A0F9AZ58</accession>
<evidence type="ECO:0008006" key="2">
    <source>
        <dbReference type="Google" id="ProtNLM"/>
    </source>
</evidence>
<evidence type="ECO:0000313" key="1">
    <source>
        <dbReference type="EMBL" id="KKK83679.1"/>
    </source>
</evidence>
<name>A0A0F9AZ58_9ZZZZ</name>
<dbReference type="AlphaFoldDB" id="A0A0F9AZ58"/>
<organism evidence="1">
    <name type="scientific">marine sediment metagenome</name>
    <dbReference type="NCBI Taxonomy" id="412755"/>
    <lineage>
        <taxon>unclassified sequences</taxon>
        <taxon>metagenomes</taxon>
        <taxon>ecological metagenomes</taxon>
    </lineage>
</organism>
<protein>
    <recommendedName>
        <fullName evidence="2">Restriction endonuclease type IV Mrr domain-containing protein</fullName>
    </recommendedName>
</protein>